<evidence type="ECO:0000256" key="4">
    <source>
        <dbReference type="ARBA" id="ARBA00022475"/>
    </source>
</evidence>
<evidence type="ECO:0000256" key="6">
    <source>
        <dbReference type="ARBA" id="ARBA00022989"/>
    </source>
</evidence>
<keyword evidence="3 8" id="KW-0813">Transport</keyword>
<protein>
    <submittedName>
        <fullName evidence="10">Monovalent cation/H+ antiporter complex subunit F</fullName>
    </submittedName>
</protein>
<keyword evidence="11" id="KW-1185">Reference proteome</keyword>
<keyword evidence="7 8" id="KW-0472">Membrane</keyword>
<evidence type="ECO:0000256" key="3">
    <source>
        <dbReference type="ARBA" id="ARBA00022448"/>
    </source>
</evidence>
<evidence type="ECO:0000313" key="10">
    <source>
        <dbReference type="EMBL" id="UUV21044.1"/>
    </source>
</evidence>
<name>A0ABY5NRN4_9FLAO</name>
<feature type="transmembrane region" description="Helical" evidence="9">
    <location>
        <begin position="68"/>
        <end position="85"/>
    </location>
</feature>
<comment type="subcellular location">
    <subcellularLocation>
        <location evidence="1 8">Cell membrane</location>
        <topology evidence="1 8">Multi-pass membrane protein</topology>
    </subcellularLocation>
</comment>
<evidence type="ECO:0000256" key="8">
    <source>
        <dbReference type="PIRNR" id="PIRNR028784"/>
    </source>
</evidence>
<sequence>MSVESYLGYVVMPIICLSIFFIMLRFIKGPQVVDRVVALDLLITVGVAFITLFSIIVNNSLFLDEAMILALIAFLSTVAFSYYIFKRKRDE</sequence>
<evidence type="ECO:0000256" key="1">
    <source>
        <dbReference type="ARBA" id="ARBA00004651"/>
    </source>
</evidence>
<dbReference type="InterPro" id="IPR007208">
    <property type="entry name" value="MrpF/PhaF-like"/>
</dbReference>
<organism evidence="10 11">
    <name type="scientific">Paenimyroides aestuarii</name>
    <dbReference type="NCBI Taxonomy" id="2968490"/>
    <lineage>
        <taxon>Bacteria</taxon>
        <taxon>Pseudomonadati</taxon>
        <taxon>Bacteroidota</taxon>
        <taxon>Flavobacteriia</taxon>
        <taxon>Flavobacteriales</taxon>
        <taxon>Flavobacteriaceae</taxon>
        <taxon>Paenimyroides</taxon>
    </lineage>
</organism>
<dbReference type="RefSeq" id="WP_257498966.1">
    <property type="nucleotide sequence ID" value="NZ_CP102382.1"/>
</dbReference>
<evidence type="ECO:0000256" key="7">
    <source>
        <dbReference type="ARBA" id="ARBA00023136"/>
    </source>
</evidence>
<keyword evidence="5 9" id="KW-0812">Transmembrane</keyword>
<evidence type="ECO:0000256" key="9">
    <source>
        <dbReference type="SAM" id="Phobius"/>
    </source>
</evidence>
<evidence type="ECO:0000256" key="5">
    <source>
        <dbReference type="ARBA" id="ARBA00022692"/>
    </source>
</evidence>
<keyword evidence="8" id="KW-0050">Antiport</keyword>
<dbReference type="PANTHER" id="PTHR34702:SF1">
    <property type="entry name" value="NA(+)_H(+) ANTIPORTER SUBUNIT F"/>
    <property type="match status" value="1"/>
</dbReference>
<dbReference type="Pfam" id="PF04066">
    <property type="entry name" value="MrpF_PhaF"/>
    <property type="match status" value="1"/>
</dbReference>
<dbReference type="EMBL" id="CP102382">
    <property type="protein sequence ID" value="UUV21044.1"/>
    <property type="molecule type" value="Genomic_DNA"/>
</dbReference>
<keyword evidence="4 8" id="KW-1003">Cell membrane</keyword>
<keyword evidence="8" id="KW-0406">Ion transport</keyword>
<keyword evidence="6 9" id="KW-1133">Transmembrane helix</keyword>
<comment type="similarity">
    <text evidence="2 8">Belongs to the CPA3 antiporters (TC 2.A.63) subunit F family.</text>
</comment>
<reference evidence="10 11" key="1">
    <citation type="submission" date="2022-08" db="EMBL/GenBank/DDBJ databases">
        <title>Myroides zhujiangensis sp. nov., a novel bacterium isolated from sediment in the Pearl River Estuary.</title>
        <authorList>
            <person name="Cui L."/>
        </authorList>
    </citation>
    <scope>NUCLEOTIDE SEQUENCE [LARGE SCALE GENOMIC DNA]</scope>
    <source>
        <strain evidence="10 11">SCSIO 72103</strain>
    </source>
</reference>
<dbReference type="PANTHER" id="PTHR34702">
    <property type="entry name" value="NA(+)/H(+) ANTIPORTER SUBUNIT F1"/>
    <property type="match status" value="1"/>
</dbReference>
<feature type="transmembrane region" description="Helical" evidence="9">
    <location>
        <begin position="6"/>
        <end position="24"/>
    </location>
</feature>
<dbReference type="PIRSF" id="PIRSF028784">
    <property type="entry name" value="MrpF"/>
    <property type="match status" value="1"/>
</dbReference>
<evidence type="ECO:0000256" key="2">
    <source>
        <dbReference type="ARBA" id="ARBA00009212"/>
    </source>
</evidence>
<gene>
    <name evidence="10" type="ORF">NPX36_12050</name>
</gene>
<proteinExistence type="inferred from homology"/>
<feature type="transmembrane region" description="Helical" evidence="9">
    <location>
        <begin position="36"/>
        <end position="56"/>
    </location>
</feature>
<evidence type="ECO:0000313" key="11">
    <source>
        <dbReference type="Proteomes" id="UP001317001"/>
    </source>
</evidence>
<dbReference type="Proteomes" id="UP001317001">
    <property type="component" value="Chromosome"/>
</dbReference>
<accession>A0ABY5NRN4</accession>
<dbReference type="NCBIfam" id="NF009243">
    <property type="entry name" value="PRK12599.1-2"/>
    <property type="match status" value="1"/>
</dbReference>